<organism evidence="13 14">
    <name type="scientific">Steinernema hermaphroditum</name>
    <dbReference type="NCBI Taxonomy" id="289476"/>
    <lineage>
        <taxon>Eukaryota</taxon>
        <taxon>Metazoa</taxon>
        <taxon>Ecdysozoa</taxon>
        <taxon>Nematoda</taxon>
        <taxon>Chromadorea</taxon>
        <taxon>Rhabditida</taxon>
        <taxon>Tylenchina</taxon>
        <taxon>Panagrolaimomorpha</taxon>
        <taxon>Strongyloidoidea</taxon>
        <taxon>Steinernematidae</taxon>
        <taxon>Steinernema</taxon>
    </lineage>
</organism>
<evidence type="ECO:0000256" key="9">
    <source>
        <dbReference type="SAM" id="SignalP"/>
    </source>
</evidence>
<feature type="region of interest" description="Disordered" evidence="8">
    <location>
        <begin position="1565"/>
        <end position="1588"/>
    </location>
</feature>
<sequence length="1781" mass="202563">MCFSSFFILVFLVASTRTAKIEVDPLHLLQKEGPIWKNLKYQPVSAFWSKKPGFYFAIQPMFVFPNALSKRCGEKFSCLCYEAVNVDRFLSTSRCPEGFASVCFRVNKGVMEVHVPGNAADLETKEGLPPLTPFNIPHALELHLNGEDITLIHGYSSVGVPMPMFKYFYGYREHSDVPEPIVRLSTAGCQSGLRLFGFAHGTIYSQPLGRLLASLKMAMSQPRRPQEVTRTPIAQPHFTPRETVLIWPLKAFANDSNPSVRILMVVEDAENRLIEVEMKRPPYDKLEIFEKKLYAKIYGTEDVMQNGLIPSGVDEQATLYEMLCSEQINEIVVKGRRYRLVHDPPDVLVNVELRAKIGTILMPHLKVDDFLKVREFTWFAGEPERGNRLPPIYRDGHNQIQVFSWNKIHSGRFLELLPEHQGKTIAVVADLGVDAVAKGFMLRQPIEAATESPFIFEERQKKYCSEEAPPGQYRIVDYNVLAHIYAKPRKGKPLFFPYCSEETISDDVRYPIILKELKGYNADLFFLQEVDKKLYESYLCHFFEDLGFGSSFVEKETTRGNGTPQLMREGVVIAFNKRKFAFEKEYKTQLANYVAEETNNDVMKCLESDRILKEKLLTRNNIALVVALKELSSDKTIIAASTHLFFDPAYENIKIIQAVLCSRFIDSVRRNYEDSKTRTIFGGDLNSTPKSAVVKFFEEGRVTEDSECWKSGDARGSFETNSLKYYSLCGSPGNTNVTGGFKGCLDYVFGCQNVQSYYEMSNMGDRYFATYVQDLEQDPFDATDFVERLAWRITGTTDNIDAVHLKNKFEDEIASLQMLSEQFQSKINTVEAQVSREKQEYLTVLQAQQDRNSTVLDKLKQLDGTMQTVSTSVVHLGDQLESVHAPRARAYEALQLIKHFDEFLADQPLSSAIFTDPDQLLESAEMIQKLYSISQELAKDKFLNVQLRIAHKYEEIERLMIEEFVKAHQNGDRRKMKDVAAILSEFKGYTACLDAFVEHMQYGAFRSTDVFGDVLTLCEKTYPMLEEIFPNPQQVMAKLILNLFQGKLKDAVSMKLEDANGDSEIYLTNLYELYMKTQKLIGSLKKFTNDSEFLPMLSRSVFSSYLNMYVENERAHITEQCRSILQRFYESKGHQKKQFTGLQELKRGIQARLLTVENYGGETFLSEEVAINILQEFKNAFMRCAAMVGKKDAPKFTDKLFDLMLKYLYKEHVEYAIELALSSIQLSESKSEPPAYFFPVVQQTAAITHLFVKQFDDSIMPLVEGTAVEKSCVSKRDSTLQQMESLMDSGIERQLNSLLSYVRYILQNDQKRSDFKPEIPTSHISCTPACSTVVRFVARQVDLIRDSVDGENLGCILNEFGDRLYNVILVQIRSFTYNTTGALLLMYDINEYRKCVEKWGMMPAIKKFDALKSLTNLLIVEPNNLAEAASSLSDIDRAMVNSFIQLRGDYKSTMPIDGDSVAGCIAESLASVLLFTKNAAARERIYTGFGVDNKNDFAQKVAGLMDKRIERMKREDESNNDNRSILVIRNEYERAAELSGASRTLAKAEEDHDWDSSDKGSANDFIMFSSDSEAPSARDKTIGFSTDDDRTLHDRDYTMFSSDSEAPSARDKTISFSTDDDRTLHDYQSEQTSSVDKSRSEIQSVSVTRERRVCSVPKVSEESHDSLQEVCTHDYTMFSSDSEAPPARDNTIGFSTDDDRSERIGGVKEFRNDTRFIEGENSRAAKVFDVEESHDWDSVEEASTHDYTMFSSDSEAPSARDKTVGFSTDDDRTLHDYGSDT</sequence>
<dbReference type="InterPro" id="IPR036691">
    <property type="entry name" value="Endo/exonu/phosph_ase_sf"/>
</dbReference>
<evidence type="ECO:0000256" key="6">
    <source>
        <dbReference type="ARBA" id="ARBA00031471"/>
    </source>
</evidence>
<evidence type="ECO:0000256" key="3">
    <source>
        <dbReference type="ARBA" id="ARBA00022448"/>
    </source>
</evidence>
<dbReference type="InterPro" id="IPR048627">
    <property type="entry name" value="Sec10_HB"/>
</dbReference>
<evidence type="ECO:0000313" key="14">
    <source>
        <dbReference type="Proteomes" id="UP001175271"/>
    </source>
</evidence>
<evidence type="ECO:0000256" key="8">
    <source>
        <dbReference type="SAM" id="MobiDB-lite"/>
    </source>
</evidence>
<proteinExistence type="inferred from homology"/>
<dbReference type="SUPFAM" id="SSF56219">
    <property type="entry name" value="DNase I-like"/>
    <property type="match status" value="1"/>
</dbReference>
<feature type="signal peptide" evidence="9">
    <location>
        <begin position="1"/>
        <end position="18"/>
    </location>
</feature>
<feature type="region of interest" description="Disordered" evidence="8">
    <location>
        <begin position="1748"/>
        <end position="1781"/>
    </location>
</feature>
<evidence type="ECO:0000313" key="13">
    <source>
        <dbReference type="EMBL" id="KAK0420287.1"/>
    </source>
</evidence>
<comment type="caution">
    <text evidence="13">The sequence shown here is derived from an EMBL/GenBank/DDBJ whole genome shotgun (WGS) entry which is preliminary data.</text>
</comment>
<feature type="domain" description="Exocyst complex component Sec10 N-terminal" evidence="12">
    <location>
        <begin position="804"/>
        <end position="916"/>
    </location>
</feature>
<evidence type="ECO:0000256" key="4">
    <source>
        <dbReference type="ARBA" id="ARBA00022483"/>
    </source>
</evidence>
<evidence type="ECO:0000256" key="7">
    <source>
        <dbReference type="SAM" id="Coils"/>
    </source>
</evidence>
<accession>A0AA39M476</accession>
<comment type="similarity">
    <text evidence="1">Belongs to the SEC10 family.</text>
</comment>
<keyword evidence="9" id="KW-0732">Signal</keyword>
<evidence type="ECO:0000256" key="2">
    <source>
        <dbReference type="ARBA" id="ARBA00017524"/>
    </source>
</evidence>
<reference evidence="13" key="1">
    <citation type="submission" date="2023-06" db="EMBL/GenBank/DDBJ databases">
        <title>Genomic analysis of the entomopathogenic nematode Steinernema hermaphroditum.</title>
        <authorList>
            <person name="Schwarz E.M."/>
            <person name="Heppert J.K."/>
            <person name="Baniya A."/>
            <person name="Schwartz H.T."/>
            <person name="Tan C.-H."/>
            <person name="Antoshechkin I."/>
            <person name="Sternberg P.W."/>
            <person name="Goodrich-Blair H."/>
            <person name="Dillman A.R."/>
        </authorList>
    </citation>
    <scope>NUCLEOTIDE SEQUENCE</scope>
    <source>
        <strain evidence="13">PS9179</strain>
        <tissue evidence="13">Whole animal</tissue>
    </source>
</reference>
<evidence type="ECO:0000259" key="11">
    <source>
        <dbReference type="Pfam" id="PF07393"/>
    </source>
</evidence>
<evidence type="ECO:0000256" key="5">
    <source>
        <dbReference type="ARBA" id="ARBA00023054"/>
    </source>
</evidence>
<dbReference type="Proteomes" id="UP001175271">
    <property type="component" value="Unassembled WGS sequence"/>
</dbReference>
<dbReference type="InterPro" id="IPR005135">
    <property type="entry name" value="Endo/exonuclease/phosphatase"/>
</dbReference>
<name>A0AA39M476_9BILA</name>
<feature type="compositionally biased region" description="Polar residues" evidence="8">
    <location>
        <begin position="1629"/>
        <end position="1643"/>
    </location>
</feature>
<keyword evidence="5 7" id="KW-0175">Coiled coil</keyword>
<dbReference type="Pfam" id="PF20667">
    <property type="entry name" value="Sec10_N"/>
    <property type="match status" value="1"/>
</dbReference>
<dbReference type="GO" id="GO:0006887">
    <property type="term" value="P:exocytosis"/>
    <property type="evidence" value="ECO:0007669"/>
    <property type="project" value="UniProtKB-KW"/>
</dbReference>
<evidence type="ECO:0000259" key="10">
    <source>
        <dbReference type="Pfam" id="PF03372"/>
    </source>
</evidence>
<keyword evidence="3" id="KW-0813">Transport</keyword>
<dbReference type="PANTHER" id="PTHR12100">
    <property type="entry name" value="SEC10"/>
    <property type="match status" value="1"/>
</dbReference>
<dbReference type="GO" id="GO:0003824">
    <property type="term" value="F:catalytic activity"/>
    <property type="evidence" value="ECO:0007669"/>
    <property type="project" value="InterPro"/>
</dbReference>
<feature type="chain" id="PRO_5041265769" description="Exocyst complex component 5" evidence="9">
    <location>
        <begin position="19"/>
        <end position="1781"/>
    </location>
</feature>
<evidence type="ECO:0000256" key="1">
    <source>
        <dbReference type="ARBA" id="ARBA00006572"/>
    </source>
</evidence>
<feature type="region of interest" description="Disordered" evidence="8">
    <location>
        <begin position="1678"/>
        <end position="1700"/>
    </location>
</feature>
<feature type="compositionally biased region" description="Basic and acidic residues" evidence="8">
    <location>
        <begin position="1758"/>
        <end position="1781"/>
    </location>
</feature>
<keyword evidence="4" id="KW-0268">Exocytosis</keyword>
<dbReference type="GO" id="GO:0006893">
    <property type="term" value="P:Golgi to plasma membrane transport"/>
    <property type="evidence" value="ECO:0007669"/>
    <property type="project" value="TreeGrafter"/>
</dbReference>
<dbReference type="PANTHER" id="PTHR12100:SF0">
    <property type="entry name" value="EXOCYST COMPLEX COMPONENT 5"/>
    <property type="match status" value="1"/>
</dbReference>
<dbReference type="Gene3D" id="3.60.10.10">
    <property type="entry name" value="Endonuclease/exonuclease/phosphatase"/>
    <property type="match status" value="1"/>
</dbReference>
<feature type="compositionally biased region" description="Basic and acidic residues" evidence="8">
    <location>
        <begin position="1576"/>
        <end position="1588"/>
    </location>
</feature>
<evidence type="ECO:0000259" key="12">
    <source>
        <dbReference type="Pfam" id="PF20667"/>
    </source>
</evidence>
<dbReference type="InterPro" id="IPR009976">
    <property type="entry name" value="Sec10-like"/>
</dbReference>
<feature type="domain" description="Endonuclease/exonuclease/phosphatase" evidence="10">
    <location>
        <begin position="513"/>
        <end position="753"/>
    </location>
</feature>
<feature type="domain" description="Exocyst complex component Sec10-like alpha-helical bundle" evidence="11">
    <location>
        <begin position="922"/>
        <end position="1452"/>
    </location>
</feature>
<dbReference type="Pfam" id="PF03372">
    <property type="entry name" value="Exo_endo_phos"/>
    <property type="match status" value="1"/>
</dbReference>
<dbReference type="GO" id="GO:0000145">
    <property type="term" value="C:exocyst"/>
    <property type="evidence" value="ECO:0007669"/>
    <property type="project" value="TreeGrafter"/>
</dbReference>
<dbReference type="InterPro" id="IPR048625">
    <property type="entry name" value="Sec10_N"/>
</dbReference>
<dbReference type="Pfam" id="PF07393">
    <property type="entry name" value="Sec10_HB"/>
    <property type="match status" value="1"/>
</dbReference>
<dbReference type="EMBL" id="JAUCMV010000002">
    <property type="protein sequence ID" value="KAK0420287.1"/>
    <property type="molecule type" value="Genomic_DNA"/>
</dbReference>
<feature type="coiled-coil region" evidence="7">
    <location>
        <begin position="806"/>
        <end position="840"/>
    </location>
</feature>
<gene>
    <name evidence="13" type="ORF">QR680_014601</name>
</gene>
<protein>
    <recommendedName>
        <fullName evidence="2">Exocyst complex component 5</fullName>
    </recommendedName>
    <alternativeName>
        <fullName evidence="6">Exocyst complex component Sec10</fullName>
    </alternativeName>
</protein>
<feature type="region of interest" description="Disordered" evidence="8">
    <location>
        <begin position="1600"/>
        <end position="1643"/>
    </location>
</feature>
<keyword evidence="14" id="KW-1185">Reference proteome</keyword>
<feature type="compositionally biased region" description="Basic and acidic residues" evidence="8">
    <location>
        <begin position="1608"/>
        <end position="1628"/>
    </location>
</feature>